<dbReference type="Gene3D" id="3.30.160.60">
    <property type="entry name" value="Classic Zinc Finger"/>
    <property type="match status" value="6"/>
</dbReference>
<evidence type="ECO:0000313" key="11">
    <source>
        <dbReference type="EMBL" id="OXA41442.1"/>
    </source>
</evidence>
<dbReference type="InterPro" id="IPR036236">
    <property type="entry name" value="Znf_C2H2_sf"/>
</dbReference>
<keyword evidence="12" id="KW-1185">Reference proteome</keyword>
<evidence type="ECO:0000256" key="9">
    <source>
        <dbReference type="SAM" id="MobiDB-lite"/>
    </source>
</evidence>
<dbReference type="AlphaFoldDB" id="A0A226D7B4"/>
<feature type="domain" description="C2H2-type" evidence="10">
    <location>
        <begin position="354"/>
        <end position="377"/>
    </location>
</feature>
<keyword evidence="3" id="KW-0677">Repeat</keyword>
<evidence type="ECO:0000256" key="5">
    <source>
        <dbReference type="ARBA" id="ARBA00022833"/>
    </source>
</evidence>
<dbReference type="PROSITE" id="PS50157">
    <property type="entry name" value="ZINC_FINGER_C2H2_2"/>
    <property type="match status" value="8"/>
</dbReference>
<dbReference type="SMART" id="SM00355">
    <property type="entry name" value="ZnF_C2H2"/>
    <property type="match status" value="11"/>
</dbReference>
<dbReference type="PANTHER" id="PTHR24404:SF114">
    <property type="entry name" value="KLUMPFUSS, ISOFORM B-RELATED"/>
    <property type="match status" value="1"/>
</dbReference>
<keyword evidence="4 8" id="KW-0863">Zinc-finger</keyword>
<dbReference type="GO" id="GO:0000978">
    <property type="term" value="F:RNA polymerase II cis-regulatory region sequence-specific DNA binding"/>
    <property type="evidence" value="ECO:0007669"/>
    <property type="project" value="TreeGrafter"/>
</dbReference>
<comment type="subcellular location">
    <subcellularLocation>
        <location evidence="1">Nucleus</location>
    </subcellularLocation>
</comment>
<evidence type="ECO:0000256" key="1">
    <source>
        <dbReference type="ARBA" id="ARBA00004123"/>
    </source>
</evidence>
<feature type="domain" description="C2H2-type" evidence="10">
    <location>
        <begin position="177"/>
        <end position="205"/>
    </location>
</feature>
<dbReference type="Proteomes" id="UP000198287">
    <property type="component" value="Unassembled WGS sequence"/>
</dbReference>
<feature type="domain" description="C2H2-type" evidence="10">
    <location>
        <begin position="207"/>
        <end position="237"/>
    </location>
</feature>
<feature type="domain" description="C2H2-type" evidence="10">
    <location>
        <begin position="467"/>
        <end position="494"/>
    </location>
</feature>
<evidence type="ECO:0000259" key="10">
    <source>
        <dbReference type="PROSITE" id="PS50157"/>
    </source>
</evidence>
<feature type="compositionally biased region" description="Basic and acidic residues" evidence="9">
    <location>
        <begin position="248"/>
        <end position="280"/>
    </location>
</feature>
<feature type="region of interest" description="Disordered" evidence="9">
    <location>
        <begin position="106"/>
        <end position="133"/>
    </location>
</feature>
<dbReference type="SUPFAM" id="SSF57667">
    <property type="entry name" value="beta-beta-alpha zinc fingers"/>
    <property type="match status" value="5"/>
</dbReference>
<evidence type="ECO:0000256" key="4">
    <source>
        <dbReference type="ARBA" id="ARBA00022771"/>
    </source>
</evidence>
<dbReference type="OrthoDB" id="4748970at2759"/>
<name>A0A226D7B4_FOLCA</name>
<dbReference type="FunFam" id="3.30.160.60:FF:000100">
    <property type="entry name" value="Zinc finger 45-like"/>
    <property type="match status" value="1"/>
</dbReference>
<feature type="domain" description="C2H2-type" evidence="10">
    <location>
        <begin position="495"/>
        <end position="522"/>
    </location>
</feature>
<protein>
    <submittedName>
        <fullName evidence="11">Zinc finger protein 14</fullName>
    </submittedName>
</protein>
<reference evidence="11 12" key="1">
    <citation type="submission" date="2015-12" db="EMBL/GenBank/DDBJ databases">
        <title>The genome of Folsomia candida.</title>
        <authorList>
            <person name="Faddeeva A."/>
            <person name="Derks M.F."/>
            <person name="Anvar Y."/>
            <person name="Smit S."/>
            <person name="Van Straalen N."/>
            <person name="Roelofs D."/>
        </authorList>
    </citation>
    <scope>NUCLEOTIDE SEQUENCE [LARGE SCALE GENOMIC DNA]</scope>
    <source>
        <strain evidence="11 12">VU population</strain>
        <tissue evidence="11">Whole body</tissue>
    </source>
</reference>
<dbReference type="GO" id="GO:0005634">
    <property type="term" value="C:nucleus"/>
    <property type="evidence" value="ECO:0007669"/>
    <property type="project" value="UniProtKB-SubCell"/>
</dbReference>
<keyword evidence="5" id="KW-0862">Zinc</keyword>
<dbReference type="InterPro" id="IPR050589">
    <property type="entry name" value="Ikaros_C2H2-ZF"/>
</dbReference>
<evidence type="ECO:0000256" key="2">
    <source>
        <dbReference type="ARBA" id="ARBA00022723"/>
    </source>
</evidence>
<dbReference type="GO" id="GO:0003700">
    <property type="term" value="F:DNA-binding transcription factor activity"/>
    <property type="evidence" value="ECO:0007669"/>
    <property type="project" value="TreeGrafter"/>
</dbReference>
<gene>
    <name evidence="11" type="ORF">Fcan01_23602</name>
</gene>
<feature type="domain" description="C2H2-type" evidence="10">
    <location>
        <begin position="438"/>
        <end position="460"/>
    </location>
</feature>
<dbReference type="STRING" id="158441.A0A226D7B4"/>
<dbReference type="EMBL" id="LNIX01000029">
    <property type="protein sequence ID" value="OXA41442.1"/>
    <property type="molecule type" value="Genomic_DNA"/>
</dbReference>
<accession>A0A226D7B4</accession>
<feature type="region of interest" description="Disordered" evidence="9">
    <location>
        <begin position="227"/>
        <end position="284"/>
    </location>
</feature>
<dbReference type="InterPro" id="IPR013087">
    <property type="entry name" value="Znf_C2H2_type"/>
</dbReference>
<evidence type="ECO:0000256" key="6">
    <source>
        <dbReference type="ARBA" id="ARBA00023125"/>
    </source>
</evidence>
<evidence type="ECO:0000313" key="12">
    <source>
        <dbReference type="Proteomes" id="UP000198287"/>
    </source>
</evidence>
<dbReference type="PANTHER" id="PTHR24404">
    <property type="entry name" value="ZINC FINGER PROTEIN"/>
    <property type="match status" value="1"/>
</dbReference>
<dbReference type="OMA" id="HRIGHEE"/>
<evidence type="ECO:0000256" key="7">
    <source>
        <dbReference type="ARBA" id="ARBA00023242"/>
    </source>
</evidence>
<evidence type="ECO:0000256" key="3">
    <source>
        <dbReference type="ARBA" id="ARBA00022737"/>
    </source>
</evidence>
<dbReference type="PROSITE" id="PS00028">
    <property type="entry name" value="ZINC_FINGER_C2H2_1"/>
    <property type="match status" value="8"/>
</dbReference>
<feature type="domain" description="C2H2-type" evidence="10">
    <location>
        <begin position="319"/>
        <end position="348"/>
    </location>
</feature>
<sequence>MGGNFCPKCHQTVREVDFTLRNFSRLFTKVEKLQKDILQKVATKEDGDIVKTFRQASAEINVGIEQFRNLMGLKNLDSSLIKVEIDSKMEGIGRTNEKYFYELPSRSKDRNKRRRQSDLLQTQKSVTEEDDFDPGVSRFFCDVAEEDNDDEDYEIKRPPKKRQKEKGPRSTEILKPFKCSRCSTRYSCLLTFNAHKRKVHKRDPLPYHCDQCPKKLRQLKSLRIHKRNCPGQSAGPPKPTILPTSENDVEHDSENNSQDRKEDDITSSDSRDRSSDEEVAKTQTHNKTIPCPLCPIRFSFLLAMEGHRGRMHEADPFPYQCSSCPKKFKIAKSLRIHLSHPCHSGDGAPPPKPLPCPLCLKKFSSDSSLERHTANLHPLHSCTFCSLAFPSPEETVTHELLHQNSDQPFACTTCPGAAFPNSARLKEHVAVAHLNKFSICDFCGLKFKSVTGLKKHQKLHDESFVGCRCDVCGATFVTKSTLATHMFKHVTDKGFTCEICGKGFIHPASLKRHRIGHEERLPIECKICGKRFATKQFLLVHEETHSGTLSNECDVCGKKFQTRQGRRRTWWECTDRRGQRRGGEGEGIR</sequence>
<dbReference type="GO" id="GO:0008270">
    <property type="term" value="F:zinc ion binding"/>
    <property type="evidence" value="ECO:0007669"/>
    <property type="project" value="UniProtKB-KW"/>
</dbReference>
<feature type="domain" description="C2H2-type" evidence="10">
    <location>
        <begin position="523"/>
        <end position="550"/>
    </location>
</feature>
<keyword evidence="2" id="KW-0479">Metal-binding</keyword>
<dbReference type="GO" id="GO:0006357">
    <property type="term" value="P:regulation of transcription by RNA polymerase II"/>
    <property type="evidence" value="ECO:0007669"/>
    <property type="project" value="TreeGrafter"/>
</dbReference>
<feature type="region of interest" description="Disordered" evidence="9">
    <location>
        <begin position="149"/>
        <end position="170"/>
    </location>
</feature>
<evidence type="ECO:0000256" key="8">
    <source>
        <dbReference type="PROSITE-ProRule" id="PRU00042"/>
    </source>
</evidence>
<keyword evidence="6" id="KW-0238">DNA-binding</keyword>
<organism evidence="11 12">
    <name type="scientific">Folsomia candida</name>
    <name type="common">Springtail</name>
    <dbReference type="NCBI Taxonomy" id="158441"/>
    <lineage>
        <taxon>Eukaryota</taxon>
        <taxon>Metazoa</taxon>
        <taxon>Ecdysozoa</taxon>
        <taxon>Arthropoda</taxon>
        <taxon>Hexapoda</taxon>
        <taxon>Collembola</taxon>
        <taxon>Entomobryomorpha</taxon>
        <taxon>Isotomoidea</taxon>
        <taxon>Isotomidae</taxon>
        <taxon>Proisotominae</taxon>
        <taxon>Folsomia</taxon>
    </lineage>
</organism>
<keyword evidence="7" id="KW-0539">Nucleus</keyword>
<dbReference type="Pfam" id="PF00096">
    <property type="entry name" value="zf-C2H2"/>
    <property type="match status" value="3"/>
</dbReference>
<proteinExistence type="predicted"/>
<comment type="caution">
    <text evidence="11">The sequence shown here is derived from an EMBL/GenBank/DDBJ whole genome shotgun (WGS) entry which is preliminary data.</text>
</comment>